<organism evidence="8 9">
    <name type="scientific">Phyllosticta capitalensis</name>
    <dbReference type="NCBI Taxonomy" id="121624"/>
    <lineage>
        <taxon>Eukaryota</taxon>
        <taxon>Fungi</taxon>
        <taxon>Dikarya</taxon>
        <taxon>Ascomycota</taxon>
        <taxon>Pezizomycotina</taxon>
        <taxon>Dothideomycetes</taxon>
        <taxon>Dothideomycetes incertae sedis</taxon>
        <taxon>Botryosphaeriales</taxon>
        <taxon>Phyllostictaceae</taxon>
        <taxon>Phyllosticta</taxon>
    </lineage>
</organism>
<feature type="compositionally biased region" description="Acidic residues" evidence="6">
    <location>
        <begin position="124"/>
        <end position="135"/>
    </location>
</feature>
<dbReference type="PANTHER" id="PTHR13153">
    <property type="entry name" value="CGTHBA PROTEIN -14 GENE PROTEIN"/>
    <property type="match status" value="1"/>
</dbReference>
<evidence type="ECO:0000256" key="1">
    <source>
        <dbReference type="ARBA" id="ARBA00010546"/>
    </source>
</evidence>
<evidence type="ECO:0000256" key="3">
    <source>
        <dbReference type="ARBA" id="ARBA00025376"/>
    </source>
</evidence>
<comment type="subcellular location">
    <subcellularLocation>
        <location evidence="5">Vacuole membrane</location>
        <topology evidence="5">Peripheral membrane protein</topology>
    </subcellularLocation>
</comment>
<dbReference type="InterPro" id="IPR005365">
    <property type="entry name" value="Npr3"/>
</dbReference>
<feature type="domain" description="GATOR1 complex protein NPRL3 C-terminal HTH" evidence="7">
    <location>
        <begin position="785"/>
        <end position="844"/>
    </location>
</feature>
<evidence type="ECO:0000256" key="6">
    <source>
        <dbReference type="SAM" id="MobiDB-lite"/>
    </source>
</evidence>
<comment type="similarity">
    <text evidence="1 5">Belongs to the NPR3 family.</text>
</comment>
<evidence type="ECO:0000256" key="5">
    <source>
        <dbReference type="RuleBase" id="RU368069"/>
    </source>
</evidence>
<feature type="compositionally biased region" description="Low complexity" evidence="6">
    <location>
        <begin position="282"/>
        <end position="299"/>
    </location>
</feature>
<evidence type="ECO:0000256" key="2">
    <source>
        <dbReference type="ARBA" id="ARBA00017880"/>
    </source>
</evidence>
<name>A0ABR1YW49_9PEZI</name>
<feature type="region of interest" description="Disordered" evidence="6">
    <location>
        <begin position="210"/>
        <end position="299"/>
    </location>
</feature>
<sequence length="853" mass="93188">MMPSPNILPPNPSLVAILLVIKSLSGPRLVFHYPPHPAGSLTNQPTHPQWYGTTASNNTDDESTSSSSSGWSSDSESGANSSAAEDGDPGSRAGSRADSRGTSRGGLREGRSRGQRSMRSASEDLTEDEDEDDDLTGTGDEDSKGGQGGAGRKGAVTADGAPEWESLMGFKSESLEKLLCPGRGFNKRKFEVGMEGLSFIGYPTFAKEKGGWRKRERMRKSKTSDESAVNGANQNGGQTSTAANHEDEGLGSSDEGRGNAVDEMPAGFEPGYGHELSDEGSDGALSDAASDAKSASTAGGEEEMTMFNVVFALNPPALEYQLRTEEMYDNVIRKFSRDLKYEQAKTGYVSRQSKVILDVKNKAKETRESIPSLWSTIISVSPLAKSIAILFDSISNSKIAHIHFEMLADASYQIPQPPSLHYLPRPTEPQMPGLWLTTANLPDGDRIESGPQVPLTPHSALLFLEDKETILKEIESDAKEYSAQIAYYISSLNPTKSLHKTALAHKIPLADLEFIAAHLIYWRRARAIPPLHQRDTYVVSPNADMRKLPQAIPAYASRFPTLPSLPKMLSLLSNQSPRTYGSLIPSKDHRSAYMEILAWLMRGGWVTQLRTFAWIRVSAEVQAEVAAIMEREAKDAARAAVAAARERHAALDHQDDASDRATIASEDAPSTPQHRRSPRTSDSESSRSAKTAGGTLSSIINTSPTALRHSPLHASHSAASLTNLSDFSHPHGTPSTPQRNGVLRPGFTPHPHHSSQHHQHHASAASKDPADYAPRMIYSPQRANSLEARWIEHIRRGFEGDEVRLLFPVLQKYFDGAHALDDVAGREGVKRKRVWGVLNALREKNVLYVVRHW</sequence>
<keyword evidence="5" id="KW-0469">Meiosis</keyword>
<evidence type="ECO:0000256" key="4">
    <source>
        <dbReference type="ARBA" id="ARBA00030028"/>
    </source>
</evidence>
<feature type="compositionally biased region" description="Basic and acidic residues" evidence="6">
    <location>
        <begin position="95"/>
        <end position="112"/>
    </location>
</feature>
<accession>A0ABR1YW49</accession>
<proteinExistence type="inferred from homology"/>
<gene>
    <name evidence="8" type="ORF">HDK90DRAFT_172317</name>
</gene>
<feature type="compositionally biased region" description="Basic residues" evidence="6">
    <location>
        <begin position="750"/>
        <end position="761"/>
    </location>
</feature>
<evidence type="ECO:0000313" key="9">
    <source>
        <dbReference type="Proteomes" id="UP001492380"/>
    </source>
</evidence>
<dbReference type="InterPro" id="IPR056603">
    <property type="entry name" value="HTH_NPRL3"/>
</dbReference>
<dbReference type="Proteomes" id="UP001492380">
    <property type="component" value="Unassembled WGS sequence"/>
</dbReference>
<dbReference type="Pfam" id="PF24064">
    <property type="entry name" value="HTH_NPRL3"/>
    <property type="match status" value="1"/>
</dbReference>
<dbReference type="Pfam" id="PF03666">
    <property type="entry name" value="NPR3"/>
    <property type="match status" value="1"/>
</dbReference>
<dbReference type="PANTHER" id="PTHR13153:SF5">
    <property type="entry name" value="GATOR COMPLEX PROTEIN NPRL3"/>
    <property type="match status" value="1"/>
</dbReference>
<feature type="compositionally biased region" description="Basic and acidic residues" evidence="6">
    <location>
        <begin position="647"/>
        <end position="659"/>
    </location>
</feature>
<evidence type="ECO:0000313" key="8">
    <source>
        <dbReference type="EMBL" id="KAK8240081.1"/>
    </source>
</evidence>
<protein>
    <recommendedName>
        <fullName evidence="2 5">Nitrogen permease regulator 3</fullName>
    </recommendedName>
    <alternativeName>
        <fullName evidence="4 5">Required for meiotic nuclear division protein 11</fullName>
    </alternativeName>
</protein>
<evidence type="ECO:0000259" key="7">
    <source>
        <dbReference type="Pfam" id="PF24064"/>
    </source>
</evidence>
<comment type="caution">
    <text evidence="8">The sequence shown here is derived from an EMBL/GenBank/DDBJ whole genome shotgun (WGS) entry which is preliminary data.</text>
</comment>
<comment type="function">
    <text evidence="3 5">Mediates inactivation of the TORC1 complex in response to amino acid starvation. Required for meiotic nuclear division.</text>
</comment>
<feature type="compositionally biased region" description="Polar residues" evidence="6">
    <location>
        <begin position="226"/>
        <end position="243"/>
    </location>
</feature>
<feature type="region of interest" description="Disordered" evidence="6">
    <location>
        <begin position="723"/>
        <end position="768"/>
    </location>
</feature>
<feature type="region of interest" description="Disordered" evidence="6">
    <location>
        <begin position="38"/>
        <end position="159"/>
    </location>
</feature>
<keyword evidence="5" id="KW-0732">Signal</keyword>
<reference evidence="8 9" key="1">
    <citation type="submission" date="2024-04" db="EMBL/GenBank/DDBJ databases">
        <title>Phyllosticta paracitricarpa is synonymous to the EU quarantine fungus P. citricarpa based on phylogenomic analyses.</title>
        <authorList>
            <consortium name="Lawrence Berkeley National Laboratory"/>
            <person name="Van Ingen-Buijs V.A."/>
            <person name="Van Westerhoven A.C."/>
            <person name="Haridas S."/>
            <person name="Skiadas P."/>
            <person name="Martin F."/>
            <person name="Groenewald J.Z."/>
            <person name="Crous P.W."/>
            <person name="Seidl M.F."/>
        </authorList>
    </citation>
    <scope>NUCLEOTIDE SEQUENCE [LARGE SCALE GENOMIC DNA]</scope>
    <source>
        <strain evidence="8 9">CBS 123374</strain>
    </source>
</reference>
<feature type="region of interest" description="Disordered" evidence="6">
    <location>
        <begin position="647"/>
        <end position="699"/>
    </location>
</feature>
<keyword evidence="9" id="KW-1185">Reference proteome</keyword>
<dbReference type="EMBL" id="JBBWRZ010000003">
    <property type="protein sequence ID" value="KAK8240081.1"/>
    <property type="molecule type" value="Genomic_DNA"/>
</dbReference>
<feature type="compositionally biased region" description="Low complexity" evidence="6">
    <location>
        <begin position="53"/>
        <end position="84"/>
    </location>
</feature>